<evidence type="ECO:0000256" key="10">
    <source>
        <dbReference type="PROSITE-ProRule" id="PRU00433"/>
    </source>
</evidence>
<dbReference type="PROSITE" id="PS51007">
    <property type="entry name" value="CYTC"/>
    <property type="match status" value="1"/>
</dbReference>
<organism evidence="12 13">
    <name type="scientific">Microcoleus asticus IPMA8</name>
    <dbReference type="NCBI Taxonomy" id="2563858"/>
    <lineage>
        <taxon>Bacteria</taxon>
        <taxon>Bacillati</taxon>
        <taxon>Cyanobacteriota</taxon>
        <taxon>Cyanophyceae</taxon>
        <taxon>Oscillatoriophycideae</taxon>
        <taxon>Oscillatoriales</taxon>
        <taxon>Microcoleaceae</taxon>
        <taxon>Microcoleus</taxon>
        <taxon>Microcoleus asticus</taxon>
    </lineage>
</organism>
<gene>
    <name evidence="12" type="primary">petJ_2</name>
    <name evidence="12" type="ORF">E5S67_03994</name>
</gene>
<dbReference type="PRINTS" id="PR00605">
    <property type="entry name" value="CYTCHROMECIC"/>
</dbReference>
<protein>
    <submittedName>
        <fullName evidence="12">Cytochrome c6</fullName>
    </submittedName>
</protein>
<evidence type="ECO:0000256" key="2">
    <source>
        <dbReference type="ARBA" id="ARBA00009650"/>
    </source>
</evidence>
<evidence type="ECO:0000256" key="4">
    <source>
        <dbReference type="ARBA" id="ARBA00022531"/>
    </source>
</evidence>
<dbReference type="EMBL" id="SRRZ01000078">
    <property type="protein sequence ID" value="NQE36231.1"/>
    <property type="molecule type" value="Genomic_DNA"/>
</dbReference>
<reference evidence="12 13" key="1">
    <citation type="journal article" date="2020" name="Sci. Rep.">
        <title>A novel cyanobacterial geosmin producer, revising GeoA distribution and dispersion patterns in Bacteria.</title>
        <authorList>
            <person name="Churro C."/>
            <person name="Semedo-Aguiar A.P."/>
            <person name="Silva A.D."/>
            <person name="Pereira-Leal J.B."/>
            <person name="Leite R.B."/>
        </authorList>
    </citation>
    <scope>NUCLEOTIDE SEQUENCE [LARGE SCALE GENOMIC DNA]</scope>
    <source>
        <strain evidence="12 13">IPMA8</strain>
    </source>
</reference>
<name>A0ABX2D0Y7_9CYAN</name>
<feature type="domain" description="Cytochrome c" evidence="11">
    <location>
        <begin position="38"/>
        <end position="118"/>
    </location>
</feature>
<evidence type="ECO:0000256" key="5">
    <source>
        <dbReference type="ARBA" id="ARBA00022617"/>
    </source>
</evidence>
<keyword evidence="6 10" id="KW-0479">Metal-binding</keyword>
<keyword evidence="8 10" id="KW-0408">Iron</keyword>
<keyword evidence="9" id="KW-0793">Thylakoid</keyword>
<dbReference type="PANTHER" id="PTHR34688:SF2">
    <property type="entry name" value="CYTOCHROME C6, CHLOROPLASTIC"/>
    <property type="match status" value="1"/>
</dbReference>
<evidence type="ECO:0000313" key="12">
    <source>
        <dbReference type="EMBL" id="NQE36231.1"/>
    </source>
</evidence>
<keyword evidence="4" id="KW-0602">Photosynthesis</keyword>
<evidence type="ECO:0000313" key="13">
    <source>
        <dbReference type="Proteomes" id="UP000702425"/>
    </source>
</evidence>
<dbReference type="SUPFAM" id="SSF46626">
    <property type="entry name" value="Cytochrome c"/>
    <property type="match status" value="1"/>
</dbReference>
<dbReference type="InterPro" id="IPR036909">
    <property type="entry name" value="Cyt_c-like_dom_sf"/>
</dbReference>
<evidence type="ECO:0000256" key="6">
    <source>
        <dbReference type="ARBA" id="ARBA00022723"/>
    </source>
</evidence>
<proteinExistence type="inferred from homology"/>
<evidence type="ECO:0000256" key="1">
    <source>
        <dbReference type="ARBA" id="ARBA00004518"/>
    </source>
</evidence>
<dbReference type="InterPro" id="IPR009056">
    <property type="entry name" value="Cyt_c-like_dom"/>
</dbReference>
<dbReference type="Gene3D" id="1.10.760.10">
    <property type="entry name" value="Cytochrome c-like domain"/>
    <property type="match status" value="1"/>
</dbReference>
<evidence type="ECO:0000256" key="7">
    <source>
        <dbReference type="ARBA" id="ARBA00022982"/>
    </source>
</evidence>
<dbReference type="Proteomes" id="UP000702425">
    <property type="component" value="Unassembled WGS sequence"/>
</dbReference>
<dbReference type="InterPro" id="IPR008168">
    <property type="entry name" value="Cyt_C_IC"/>
</dbReference>
<comment type="caution">
    <text evidence="12">The sequence shown here is derived from an EMBL/GenBank/DDBJ whole genome shotgun (WGS) entry which is preliminary data.</text>
</comment>
<accession>A0ABX2D0Y7</accession>
<keyword evidence="5 10" id="KW-0349">Heme</keyword>
<evidence type="ECO:0000256" key="8">
    <source>
        <dbReference type="ARBA" id="ARBA00023004"/>
    </source>
</evidence>
<evidence type="ECO:0000256" key="3">
    <source>
        <dbReference type="ARBA" id="ARBA00022448"/>
    </source>
</evidence>
<keyword evidence="7" id="KW-0249">Electron transport</keyword>
<comment type="subcellular location">
    <subcellularLocation>
        <location evidence="1">Cellular thylakoid lumen</location>
    </subcellularLocation>
</comment>
<dbReference type="Pfam" id="PF13442">
    <property type="entry name" value="Cytochrome_CBB3"/>
    <property type="match status" value="1"/>
</dbReference>
<dbReference type="PANTHER" id="PTHR34688">
    <property type="entry name" value="CYTOCHROME C6, CHLOROPLASTIC"/>
    <property type="match status" value="1"/>
</dbReference>
<sequence>MISLNKFKKFLSAFVLILILAFVEIATNCQIALADTATNPATAAEVFSANCAGCHINGSNIIRRGKNLKQKALKKYGMDSIANISNLVTNGKGIMPAYKDRLSEQQIIDVSAYVLSQAETDWK</sequence>
<dbReference type="RefSeq" id="WP_172190160.1">
    <property type="nucleotide sequence ID" value="NZ_CAWPPK010000294.1"/>
</dbReference>
<keyword evidence="3" id="KW-0813">Transport</keyword>
<evidence type="ECO:0000259" key="11">
    <source>
        <dbReference type="PROSITE" id="PS51007"/>
    </source>
</evidence>
<evidence type="ECO:0000256" key="9">
    <source>
        <dbReference type="ARBA" id="ARBA00023078"/>
    </source>
</evidence>
<keyword evidence="13" id="KW-1185">Reference proteome</keyword>
<comment type="similarity">
    <text evidence="2">Belongs to the cytochrome c family. PetJ subfamily.</text>
</comment>
<dbReference type="InterPro" id="IPR023655">
    <property type="entry name" value="Cyt_C6"/>
</dbReference>